<protein>
    <submittedName>
        <fullName evidence="9">Protein jagunal homolog 1</fullName>
    </submittedName>
</protein>
<dbReference type="PANTHER" id="PTHR20955:SF1">
    <property type="entry name" value="PROTEIN JAGUNAL HOMOLOG 1"/>
    <property type="match status" value="1"/>
</dbReference>
<evidence type="ECO:0000256" key="5">
    <source>
        <dbReference type="ARBA" id="ARBA00022989"/>
    </source>
</evidence>
<feature type="transmembrane region" description="Helical" evidence="7">
    <location>
        <begin position="147"/>
        <end position="177"/>
    </location>
</feature>
<keyword evidence="3 7" id="KW-0812">Transmembrane</keyword>
<evidence type="ECO:0000256" key="1">
    <source>
        <dbReference type="ARBA" id="ARBA00004477"/>
    </source>
</evidence>
<feature type="transmembrane region" description="Helical" evidence="7">
    <location>
        <begin position="80"/>
        <end position="98"/>
    </location>
</feature>
<evidence type="ECO:0000313" key="8">
    <source>
        <dbReference type="Proteomes" id="UP000694888"/>
    </source>
</evidence>
<keyword evidence="4" id="KW-0256">Endoplasmic reticulum</keyword>
<evidence type="ECO:0000313" key="9">
    <source>
        <dbReference type="RefSeq" id="XP_005097686.1"/>
    </source>
</evidence>
<dbReference type="RefSeq" id="XP_005097686.1">
    <property type="nucleotide sequence ID" value="XM_005097629.3"/>
</dbReference>
<organism evidence="8 9">
    <name type="scientific">Aplysia californica</name>
    <name type="common">California sea hare</name>
    <dbReference type="NCBI Taxonomy" id="6500"/>
    <lineage>
        <taxon>Eukaryota</taxon>
        <taxon>Metazoa</taxon>
        <taxon>Spiralia</taxon>
        <taxon>Lophotrochozoa</taxon>
        <taxon>Mollusca</taxon>
        <taxon>Gastropoda</taxon>
        <taxon>Heterobranchia</taxon>
        <taxon>Euthyneura</taxon>
        <taxon>Tectipleura</taxon>
        <taxon>Aplysiida</taxon>
        <taxon>Aplysioidea</taxon>
        <taxon>Aplysiidae</taxon>
        <taxon>Aplysia</taxon>
    </lineage>
</organism>
<keyword evidence="5 7" id="KW-1133">Transmembrane helix</keyword>
<dbReference type="Pfam" id="PF07086">
    <property type="entry name" value="Jagunal"/>
    <property type="match status" value="1"/>
</dbReference>
<evidence type="ECO:0000256" key="2">
    <source>
        <dbReference type="ARBA" id="ARBA00008462"/>
    </source>
</evidence>
<keyword evidence="6 7" id="KW-0472">Membrane</keyword>
<comment type="similarity">
    <text evidence="2">Belongs to the jagunal family.</text>
</comment>
<evidence type="ECO:0000256" key="7">
    <source>
        <dbReference type="SAM" id="Phobius"/>
    </source>
</evidence>
<accession>A0ABM0JNA0</accession>
<evidence type="ECO:0000256" key="4">
    <source>
        <dbReference type="ARBA" id="ARBA00022824"/>
    </source>
</evidence>
<evidence type="ECO:0000256" key="3">
    <source>
        <dbReference type="ARBA" id="ARBA00022692"/>
    </source>
</evidence>
<name>A0ABM0JNA0_APLCA</name>
<reference evidence="9" key="1">
    <citation type="submission" date="2025-08" db="UniProtKB">
        <authorList>
            <consortium name="RefSeq"/>
        </authorList>
    </citation>
    <scope>IDENTIFICATION</scope>
</reference>
<sequence length="193" mass="22278">MASRGGHRPEGSDGSDHWHRESIAWQYKISSINKWRLRLALFLQIQLGLLMFVRLLPGIAGAFGFTVIRLRRLDLPHPRPWEYAWLVSLIAAVIGWRSTPTNNSFLLKQFVLGTIVFGLAPVFFGAFDLRNDIMLYLQEKKFTYEMFGFPAVLIWSVFMLIALQIHVFALYFSVVLLRAWRPRPSISGKLKAR</sequence>
<dbReference type="PANTHER" id="PTHR20955">
    <property type="entry name" value="PROTEIN JAGUNAL HOMOLOG 1"/>
    <property type="match status" value="1"/>
</dbReference>
<dbReference type="Proteomes" id="UP000694888">
    <property type="component" value="Unplaced"/>
</dbReference>
<gene>
    <name evidence="9" type="primary">LOC101850413</name>
</gene>
<evidence type="ECO:0000256" key="6">
    <source>
        <dbReference type="ARBA" id="ARBA00023136"/>
    </source>
</evidence>
<proteinExistence type="inferred from homology"/>
<feature type="transmembrane region" description="Helical" evidence="7">
    <location>
        <begin position="39"/>
        <end position="68"/>
    </location>
</feature>
<feature type="transmembrane region" description="Helical" evidence="7">
    <location>
        <begin position="110"/>
        <end position="127"/>
    </location>
</feature>
<keyword evidence="8" id="KW-1185">Reference proteome</keyword>
<dbReference type="InterPro" id="IPR009787">
    <property type="entry name" value="Jagunal"/>
</dbReference>
<comment type="subcellular location">
    <subcellularLocation>
        <location evidence="1">Endoplasmic reticulum membrane</location>
        <topology evidence="1">Multi-pass membrane protein</topology>
    </subcellularLocation>
</comment>
<dbReference type="GeneID" id="101850413"/>